<dbReference type="GO" id="GO:0005634">
    <property type="term" value="C:nucleus"/>
    <property type="evidence" value="ECO:0007669"/>
    <property type="project" value="TreeGrafter"/>
</dbReference>
<dbReference type="SMART" id="SM00066">
    <property type="entry name" value="GAL4"/>
    <property type="match status" value="1"/>
</dbReference>
<comment type="caution">
    <text evidence="7">The sequence shown here is derived from an EMBL/GenBank/DDBJ whole genome shotgun (WGS) entry which is preliminary data.</text>
</comment>
<dbReference type="Gene3D" id="4.10.240.10">
    <property type="entry name" value="Zn(2)-C6 fungal-type DNA-binding domain"/>
    <property type="match status" value="1"/>
</dbReference>
<dbReference type="GO" id="GO:0000978">
    <property type="term" value="F:RNA polymerase II cis-regulatory region sequence-specific DNA binding"/>
    <property type="evidence" value="ECO:0007669"/>
    <property type="project" value="TreeGrafter"/>
</dbReference>
<dbReference type="AlphaFoldDB" id="A0A9W9SDF8"/>
<dbReference type="GeneID" id="81377130"/>
<evidence type="ECO:0000256" key="4">
    <source>
        <dbReference type="ARBA" id="ARBA00023242"/>
    </source>
</evidence>
<dbReference type="InterPro" id="IPR051127">
    <property type="entry name" value="Fungal_SecMet_Regulators"/>
</dbReference>
<feature type="compositionally biased region" description="Basic and acidic residues" evidence="5">
    <location>
        <begin position="100"/>
        <end position="126"/>
    </location>
</feature>
<organism evidence="7 8">
    <name type="scientific">Penicillium cosmopolitanum</name>
    <dbReference type="NCBI Taxonomy" id="1131564"/>
    <lineage>
        <taxon>Eukaryota</taxon>
        <taxon>Fungi</taxon>
        <taxon>Dikarya</taxon>
        <taxon>Ascomycota</taxon>
        <taxon>Pezizomycotina</taxon>
        <taxon>Eurotiomycetes</taxon>
        <taxon>Eurotiomycetidae</taxon>
        <taxon>Eurotiales</taxon>
        <taxon>Aspergillaceae</taxon>
        <taxon>Penicillium</taxon>
    </lineage>
</organism>
<dbReference type="CDD" id="cd00067">
    <property type="entry name" value="GAL4"/>
    <property type="match status" value="1"/>
</dbReference>
<keyword evidence="1" id="KW-0805">Transcription regulation</keyword>
<evidence type="ECO:0000313" key="8">
    <source>
        <dbReference type="Proteomes" id="UP001147747"/>
    </source>
</evidence>
<dbReference type="Proteomes" id="UP001147747">
    <property type="component" value="Unassembled WGS sequence"/>
</dbReference>
<gene>
    <name evidence="7" type="ORF">N7509_013513</name>
</gene>
<evidence type="ECO:0000313" key="7">
    <source>
        <dbReference type="EMBL" id="KAJ5376627.1"/>
    </source>
</evidence>
<dbReference type="Pfam" id="PF00172">
    <property type="entry name" value="Zn_clus"/>
    <property type="match status" value="1"/>
</dbReference>
<keyword evidence="8" id="KW-1185">Reference proteome</keyword>
<dbReference type="SUPFAM" id="SSF57701">
    <property type="entry name" value="Zn2/Cys6 DNA-binding domain"/>
    <property type="match status" value="1"/>
</dbReference>
<protein>
    <recommendedName>
        <fullName evidence="6">Zn(2)-C6 fungal-type domain-containing protein</fullName>
    </recommendedName>
</protein>
<dbReference type="OrthoDB" id="3266505at2759"/>
<accession>A0A9W9SDF8</accession>
<evidence type="ECO:0000259" key="6">
    <source>
        <dbReference type="PROSITE" id="PS50048"/>
    </source>
</evidence>
<evidence type="ECO:0000256" key="3">
    <source>
        <dbReference type="ARBA" id="ARBA00023163"/>
    </source>
</evidence>
<dbReference type="GO" id="GO:0000981">
    <property type="term" value="F:DNA-binding transcription factor activity, RNA polymerase II-specific"/>
    <property type="evidence" value="ECO:0007669"/>
    <property type="project" value="InterPro"/>
</dbReference>
<keyword evidence="4" id="KW-0539">Nucleus</keyword>
<evidence type="ECO:0000256" key="5">
    <source>
        <dbReference type="SAM" id="MobiDB-lite"/>
    </source>
</evidence>
<sequence length="147" mass="16329">MRRSGKKNTLAPAARACTNCQKRKSRCLHSRENNPCSFCEKTGKTCSFEGPPDRTPLTRRNLDAAEYRCTQLRSLLQSLNPDVNIEAALAERSNESALEERVDAFDSSHQFDKDSEVTPDSYEWKEGSLSPTDGMATLSATEAGYFG</sequence>
<reference evidence="7" key="1">
    <citation type="submission" date="2022-12" db="EMBL/GenBank/DDBJ databases">
        <authorList>
            <person name="Petersen C."/>
        </authorList>
    </citation>
    <scope>NUCLEOTIDE SEQUENCE</scope>
    <source>
        <strain evidence="7">IBT 29677</strain>
    </source>
</reference>
<dbReference type="InterPro" id="IPR036864">
    <property type="entry name" value="Zn2-C6_fun-type_DNA-bd_sf"/>
</dbReference>
<name>A0A9W9SDF8_9EURO</name>
<dbReference type="GO" id="GO:0000435">
    <property type="term" value="P:positive regulation of transcription from RNA polymerase II promoter by galactose"/>
    <property type="evidence" value="ECO:0007669"/>
    <property type="project" value="TreeGrafter"/>
</dbReference>
<evidence type="ECO:0000256" key="2">
    <source>
        <dbReference type="ARBA" id="ARBA00023125"/>
    </source>
</evidence>
<feature type="domain" description="Zn(2)-C6 fungal-type" evidence="6">
    <location>
        <begin position="16"/>
        <end position="48"/>
    </location>
</feature>
<dbReference type="EMBL" id="JAPZBU010000012">
    <property type="protein sequence ID" value="KAJ5376627.1"/>
    <property type="molecule type" value="Genomic_DNA"/>
</dbReference>
<dbReference type="InterPro" id="IPR001138">
    <property type="entry name" value="Zn2Cys6_DnaBD"/>
</dbReference>
<reference evidence="7" key="2">
    <citation type="journal article" date="2023" name="IMA Fungus">
        <title>Comparative genomic study of the Penicillium genus elucidates a diverse pangenome and 15 lateral gene transfer events.</title>
        <authorList>
            <person name="Petersen C."/>
            <person name="Sorensen T."/>
            <person name="Nielsen M.R."/>
            <person name="Sondergaard T.E."/>
            <person name="Sorensen J.L."/>
            <person name="Fitzpatrick D.A."/>
            <person name="Frisvad J.C."/>
            <person name="Nielsen K.L."/>
        </authorList>
    </citation>
    <scope>NUCLEOTIDE SEQUENCE</scope>
    <source>
        <strain evidence="7">IBT 29677</strain>
    </source>
</reference>
<dbReference type="PANTHER" id="PTHR47424">
    <property type="entry name" value="REGULATORY PROTEIN GAL4"/>
    <property type="match status" value="1"/>
</dbReference>
<keyword evidence="2" id="KW-0238">DNA-binding</keyword>
<dbReference type="RefSeq" id="XP_056481657.1">
    <property type="nucleotide sequence ID" value="XM_056638150.1"/>
</dbReference>
<dbReference type="PROSITE" id="PS50048">
    <property type="entry name" value="ZN2_CY6_FUNGAL_2"/>
    <property type="match status" value="1"/>
</dbReference>
<dbReference type="GO" id="GO:0008270">
    <property type="term" value="F:zinc ion binding"/>
    <property type="evidence" value="ECO:0007669"/>
    <property type="project" value="InterPro"/>
</dbReference>
<evidence type="ECO:0000256" key="1">
    <source>
        <dbReference type="ARBA" id="ARBA00023015"/>
    </source>
</evidence>
<proteinExistence type="predicted"/>
<keyword evidence="3" id="KW-0804">Transcription</keyword>
<feature type="region of interest" description="Disordered" evidence="5">
    <location>
        <begin position="100"/>
        <end position="147"/>
    </location>
</feature>
<dbReference type="PANTHER" id="PTHR47424:SF2">
    <property type="entry name" value="TRANSCRIPTION FACTOR DOMAIN-CONTAINING PROTEIN-RELATED"/>
    <property type="match status" value="1"/>
</dbReference>